<keyword evidence="1 2" id="KW-0808">Transferase</keyword>
<dbReference type="PANTHER" id="PTHR46401">
    <property type="entry name" value="GLYCOSYLTRANSFERASE WBBK-RELATED"/>
    <property type="match status" value="1"/>
</dbReference>
<dbReference type="CDD" id="cd03801">
    <property type="entry name" value="GT4_PimA-like"/>
    <property type="match status" value="1"/>
</dbReference>
<organism evidence="2 3">
    <name type="scientific">Moorena bouillonii PNG</name>
    <dbReference type="NCBI Taxonomy" id="568701"/>
    <lineage>
        <taxon>Bacteria</taxon>
        <taxon>Bacillati</taxon>
        <taxon>Cyanobacteriota</taxon>
        <taxon>Cyanophyceae</taxon>
        <taxon>Coleofasciculales</taxon>
        <taxon>Coleofasciculaceae</taxon>
        <taxon>Moorena</taxon>
    </lineage>
</organism>
<protein>
    <submittedName>
        <fullName evidence="2">Glycosyl transferase</fullName>
    </submittedName>
</protein>
<name>A0A1U7N4P6_9CYAN</name>
<proteinExistence type="predicted"/>
<dbReference type="Gene3D" id="3.40.50.2000">
    <property type="entry name" value="Glycogen Phosphorylase B"/>
    <property type="match status" value="2"/>
</dbReference>
<gene>
    <name evidence="2" type="ORF">BJP37_19610</name>
</gene>
<accession>A0A1U7N4P6</accession>
<keyword evidence="3" id="KW-1185">Reference proteome</keyword>
<evidence type="ECO:0000313" key="2">
    <source>
        <dbReference type="EMBL" id="OLT60891.1"/>
    </source>
</evidence>
<dbReference type="EMBL" id="MKZS01000001">
    <property type="protein sequence ID" value="OLT60891.1"/>
    <property type="molecule type" value="Genomic_DNA"/>
</dbReference>
<comment type="caution">
    <text evidence="2">The sequence shown here is derived from an EMBL/GenBank/DDBJ whole genome shotgun (WGS) entry which is preliminary data.</text>
</comment>
<evidence type="ECO:0000256" key="1">
    <source>
        <dbReference type="ARBA" id="ARBA00022679"/>
    </source>
</evidence>
<dbReference type="SUPFAM" id="SSF53756">
    <property type="entry name" value="UDP-Glycosyltransferase/glycogen phosphorylase"/>
    <property type="match status" value="1"/>
</dbReference>
<dbReference type="Proteomes" id="UP000186657">
    <property type="component" value="Unassembled WGS sequence"/>
</dbReference>
<dbReference type="GO" id="GO:0016757">
    <property type="term" value="F:glycosyltransferase activity"/>
    <property type="evidence" value="ECO:0007669"/>
    <property type="project" value="TreeGrafter"/>
</dbReference>
<dbReference type="AlphaFoldDB" id="A0A1U7N4P6"/>
<dbReference type="GO" id="GO:0009103">
    <property type="term" value="P:lipopolysaccharide biosynthetic process"/>
    <property type="evidence" value="ECO:0007669"/>
    <property type="project" value="TreeGrafter"/>
</dbReference>
<sequence length="379" mass="43164">MQPLKVGFFSSQNYLDKNTFSGTLYYMHRSLASRDLKLINLGNPRKVSYWHKLVKPIQLIDSFLGLKSSDHNEQLNRFIINVQRQLKETPCDLLFAPVASGELSLIDTSIPIIFLSDATPKLINNDYYQIYRNIEEFELGEKHEFAVLSKSHKLVYSSEWAAKSAISDYQADPEKVEVIPFGANLDDIPSVYQLFSKCNASRCRLLFIGKDWQRKGGNIAFETLMSLLNMGIDAELVMLGCVPPDDIKHERLKVIPFLNKNNPKQREELNQLFLQSHFLMFPTRADCSPIVICEANAFGLPVITTDVGGIPTIIKDGKNGYMLPLSASSDQYASVIANNFGDRAVYEQLVKSSREEYDQSLNWDTWAERIHRVMISMFN</sequence>
<evidence type="ECO:0000313" key="3">
    <source>
        <dbReference type="Proteomes" id="UP000186657"/>
    </source>
</evidence>
<dbReference type="Pfam" id="PF13692">
    <property type="entry name" value="Glyco_trans_1_4"/>
    <property type="match status" value="1"/>
</dbReference>
<reference evidence="2 3" key="1">
    <citation type="submission" date="2016-10" db="EMBL/GenBank/DDBJ databases">
        <title>Comparative genomics uncovers the prolific and rare metabolic potential of the cyanobacterial genus Moorea.</title>
        <authorList>
            <person name="Leao T."/>
            <person name="Castelao G."/>
            <person name="Korobeynikov A."/>
            <person name="Monroe E.A."/>
            <person name="Podell S."/>
            <person name="Glukhov E."/>
            <person name="Allen E."/>
            <person name="Gerwick W.H."/>
            <person name="Gerwick L."/>
        </authorList>
    </citation>
    <scope>NUCLEOTIDE SEQUENCE [LARGE SCALE GENOMIC DNA]</scope>
    <source>
        <strain evidence="2 3">PNG5-198</strain>
    </source>
</reference>
<dbReference type="PANTHER" id="PTHR46401:SF2">
    <property type="entry name" value="GLYCOSYLTRANSFERASE WBBK-RELATED"/>
    <property type="match status" value="1"/>
</dbReference>